<comment type="caution">
    <text evidence="3">The sequence shown here is derived from an EMBL/GenBank/DDBJ whole genome shotgun (WGS) entry which is preliminary data.</text>
</comment>
<feature type="transmembrane region" description="Helical" evidence="1">
    <location>
        <begin position="252"/>
        <end position="278"/>
    </location>
</feature>
<reference evidence="3 4" key="1">
    <citation type="submission" date="2021-03" db="EMBL/GenBank/DDBJ databases">
        <authorList>
            <person name="So Y."/>
        </authorList>
    </citation>
    <scope>NUCLEOTIDE SEQUENCE [LARGE SCALE GENOMIC DNA]</scope>
    <source>
        <strain evidence="3 4">PWR1</strain>
    </source>
</reference>
<proteinExistence type="predicted"/>
<dbReference type="EC" id="2.4.-.-" evidence="3"/>
<dbReference type="InterPro" id="IPR029044">
    <property type="entry name" value="Nucleotide-diphossugar_trans"/>
</dbReference>
<keyword evidence="3" id="KW-0808">Transferase</keyword>
<feature type="domain" description="Glycosyltransferase 2-like" evidence="2">
    <location>
        <begin position="10"/>
        <end position="135"/>
    </location>
</feature>
<dbReference type="CDD" id="cd00761">
    <property type="entry name" value="Glyco_tranf_GTA_type"/>
    <property type="match status" value="1"/>
</dbReference>
<dbReference type="Pfam" id="PF00535">
    <property type="entry name" value="Glycos_transf_2"/>
    <property type="match status" value="1"/>
</dbReference>
<dbReference type="GO" id="GO:0016757">
    <property type="term" value="F:glycosyltransferase activity"/>
    <property type="evidence" value="ECO:0007669"/>
    <property type="project" value="UniProtKB-KW"/>
</dbReference>
<dbReference type="PANTHER" id="PTHR43685">
    <property type="entry name" value="GLYCOSYLTRANSFERASE"/>
    <property type="match status" value="1"/>
</dbReference>
<dbReference type="PANTHER" id="PTHR43685:SF2">
    <property type="entry name" value="GLYCOSYLTRANSFERASE 2-LIKE DOMAIN-CONTAINING PROTEIN"/>
    <property type="match status" value="1"/>
</dbReference>
<keyword evidence="1" id="KW-0812">Transmembrane</keyword>
<dbReference type="EMBL" id="JAGIYZ010000028">
    <property type="protein sequence ID" value="MBP0466414.1"/>
    <property type="molecule type" value="Genomic_DNA"/>
</dbReference>
<dbReference type="InterPro" id="IPR001173">
    <property type="entry name" value="Glyco_trans_2-like"/>
</dbReference>
<keyword evidence="3" id="KW-0328">Glycosyltransferase</keyword>
<evidence type="ECO:0000313" key="4">
    <source>
        <dbReference type="Proteomes" id="UP000680815"/>
    </source>
</evidence>
<keyword evidence="4" id="KW-1185">Reference proteome</keyword>
<organism evidence="3 4">
    <name type="scientific">Roseomonas nitratireducens</name>
    <dbReference type="NCBI Taxonomy" id="2820810"/>
    <lineage>
        <taxon>Bacteria</taxon>
        <taxon>Pseudomonadati</taxon>
        <taxon>Pseudomonadota</taxon>
        <taxon>Alphaproteobacteria</taxon>
        <taxon>Acetobacterales</taxon>
        <taxon>Roseomonadaceae</taxon>
        <taxon>Roseomonas</taxon>
    </lineage>
</organism>
<keyword evidence="1" id="KW-0472">Membrane</keyword>
<sequence length="320" mass="35020">MSATAPPFVSVIVPTHGRPALLRRLLLSLLAQDWPRDRYEVIVVHNVTEDGTDAVVAGLAATSEVPIAYHRTAFRGPGPSRQYGADRARGAILAFIDDDCEATPGWIAAGAAAIAEGFALVQGRTLPHPGQPRRLLEKTVSVTGPTPYFETCNIFYDAAVFRAVGGFPAAFVDRFYGEDTALGWTVRLAGHRTGHAAAAEVHHEVFAISFREWLLAPRTMRHWPALVRAFPALRRELFLGVFLTRLTAAFDLLALGLLLAPLHAGFLAFTLPYVVLRFTDRGRLRNPAHLLARLVFGLPRAAVLAWVLLRESVRARSPVL</sequence>
<accession>A0ABS4AYG3</accession>
<dbReference type="Proteomes" id="UP000680815">
    <property type="component" value="Unassembled WGS sequence"/>
</dbReference>
<name>A0ABS4AYG3_9PROT</name>
<evidence type="ECO:0000313" key="3">
    <source>
        <dbReference type="EMBL" id="MBP0466414.1"/>
    </source>
</evidence>
<dbReference type="Gene3D" id="3.90.550.10">
    <property type="entry name" value="Spore Coat Polysaccharide Biosynthesis Protein SpsA, Chain A"/>
    <property type="match status" value="1"/>
</dbReference>
<evidence type="ECO:0000259" key="2">
    <source>
        <dbReference type="Pfam" id="PF00535"/>
    </source>
</evidence>
<protein>
    <submittedName>
        <fullName evidence="3">Glycosyltransferase</fullName>
        <ecNumber evidence="3">2.4.-.-</ecNumber>
    </submittedName>
</protein>
<dbReference type="RefSeq" id="WP_209353815.1">
    <property type="nucleotide sequence ID" value="NZ_JAGIYZ010000028.1"/>
</dbReference>
<evidence type="ECO:0000256" key="1">
    <source>
        <dbReference type="SAM" id="Phobius"/>
    </source>
</evidence>
<dbReference type="SUPFAM" id="SSF53448">
    <property type="entry name" value="Nucleotide-diphospho-sugar transferases"/>
    <property type="match status" value="1"/>
</dbReference>
<keyword evidence="1" id="KW-1133">Transmembrane helix</keyword>
<gene>
    <name evidence="3" type="ORF">J5Y09_20975</name>
</gene>
<dbReference type="InterPro" id="IPR050834">
    <property type="entry name" value="Glycosyltransf_2"/>
</dbReference>